<evidence type="ECO:0000313" key="14">
    <source>
        <dbReference type="Proteomes" id="UP000254076"/>
    </source>
</evidence>
<dbReference type="PROSITE" id="PS50893">
    <property type="entry name" value="ABC_TRANSPORTER_2"/>
    <property type="match status" value="1"/>
</dbReference>
<proteinExistence type="predicted"/>
<organism evidence="11 14">
    <name type="scientific">Streptococcus agalactiae</name>
    <dbReference type="NCBI Taxonomy" id="1311"/>
    <lineage>
        <taxon>Bacteria</taxon>
        <taxon>Bacillati</taxon>
        <taxon>Bacillota</taxon>
        <taxon>Bacilli</taxon>
        <taxon>Lactobacillales</taxon>
        <taxon>Streptococcaceae</taxon>
        <taxon>Streptococcus</taxon>
    </lineage>
</organism>
<reference evidence="10 13" key="1">
    <citation type="journal article" date="2015" name="PLoS ONE">
        <title>Genomic analysis reveals the molecular basis for capsule loss in the group B streptococcus population.</title>
        <authorList>
            <consortium name="DEVANI Consortium"/>
            <person name="Rosini R."/>
            <person name="Campisi E."/>
            <person name="De Chiara M."/>
            <person name="Tettelin H."/>
            <person name="Rinaudo D."/>
            <person name="Toniolo C."/>
            <person name="Metruccio M."/>
            <person name="Guidotti S."/>
            <person name="Sorensen U.B."/>
            <person name="Kilian M."/>
            <person name="Ramirez M."/>
            <person name="Janulczyk R."/>
            <person name="Donati C."/>
            <person name="Grandi G."/>
            <person name="Margarit I."/>
        </authorList>
    </citation>
    <scope>NUCLEOTIDE SEQUENCE [LARGE SCALE GENOMIC DNA]</scope>
    <source>
        <strain evidence="10 13">DK-B-USS-215</strain>
    </source>
</reference>
<keyword evidence="11" id="KW-0378">Hydrolase</keyword>
<comment type="subcellular location">
    <subcellularLocation>
        <location evidence="1">Cell membrane</location>
        <topology evidence="1">Multi-pass membrane protein</topology>
    </subcellularLocation>
</comment>
<feature type="transmembrane region" description="Helical" evidence="7">
    <location>
        <begin position="12"/>
        <end position="32"/>
    </location>
</feature>
<keyword evidence="4 11" id="KW-0067">ATP-binding</keyword>
<dbReference type="SMART" id="SM00382">
    <property type="entry name" value="AAA"/>
    <property type="match status" value="1"/>
</dbReference>
<dbReference type="PROSITE" id="PS00211">
    <property type="entry name" value="ABC_TRANSPORTER_1"/>
    <property type="match status" value="1"/>
</dbReference>
<sequence length="540" mass="61317">MKFFWNFVRQHKYHFTSIVFLILLSVIFSLPMPYISKLIVDNVLIGGNLPKLFPYIILVIVIILFQLLVGRLNSIASAHFFQRFLMVLRQQILSEDALESLTNDSNITTVIFNDSELYVTNVENTVVPFISNIGLFLGYLILMSQINISLTFIVLFMIPIYILWMIYVGKKLKLLSYEQQNNRDLLLNNLNTITTNHEVIKIFRLFSKVYKEFKENISSNYVTNSEVRTFQNFIGIISTGIISSTTILIFVLGVFLVVNNQISIGDLIAFNTYSGVIFSPVTQLVNIIATVSISKVYEQRIAEFLKMSPKSQATVDLNNLDSINLCNLNIFSGENKLIDDINLTFLRGERILLCGENGSGKTLLLKSLVNLYDNYTGDIYFKKKSGVSLKLDNQIKLTPVNIIYLSNNQGFPLKSLREELLSDTVSDKDISNILKDIGLYEKILTLDKGIDTSGQELSKHLSLGELQKLRLARAILYSPKVLILDEILSNVDTLSTRKLLRLLKSKLPTAIIIAVGHHLTELDFFDRVLKIDDNLLKDVN</sequence>
<keyword evidence="2 7" id="KW-0812">Transmembrane</keyword>
<dbReference type="InterPro" id="IPR036640">
    <property type="entry name" value="ABC1_TM_sf"/>
</dbReference>
<evidence type="ECO:0000313" key="12">
    <source>
        <dbReference type="EMBL" id="SUN30299.1"/>
    </source>
</evidence>
<comment type="caution">
    <text evidence="11">The sequence shown here is derived from an EMBL/GenBank/DDBJ whole genome shotgun (WGS) entry which is preliminary data.</text>
</comment>
<dbReference type="InterPro" id="IPR003439">
    <property type="entry name" value="ABC_transporter-like_ATP-bd"/>
</dbReference>
<evidence type="ECO:0000259" key="8">
    <source>
        <dbReference type="PROSITE" id="PS50893"/>
    </source>
</evidence>
<feature type="transmembrane region" description="Helical" evidence="7">
    <location>
        <begin position="277"/>
        <end position="297"/>
    </location>
</feature>
<keyword evidence="3" id="KW-0547">Nucleotide-binding</keyword>
<dbReference type="InterPro" id="IPR011527">
    <property type="entry name" value="ABC1_TM_dom"/>
</dbReference>
<evidence type="ECO:0000256" key="1">
    <source>
        <dbReference type="ARBA" id="ARBA00004651"/>
    </source>
</evidence>
<dbReference type="Proteomes" id="UP000254076">
    <property type="component" value="Unassembled WGS sequence"/>
</dbReference>
<dbReference type="SUPFAM" id="SSF52540">
    <property type="entry name" value="P-loop containing nucleoside triphosphate hydrolases"/>
    <property type="match status" value="1"/>
</dbReference>
<evidence type="ECO:0000259" key="9">
    <source>
        <dbReference type="PROSITE" id="PS50929"/>
    </source>
</evidence>
<dbReference type="Gene3D" id="1.20.1560.10">
    <property type="entry name" value="ABC transporter type 1, transmembrane domain"/>
    <property type="match status" value="1"/>
</dbReference>
<evidence type="ECO:0000256" key="3">
    <source>
        <dbReference type="ARBA" id="ARBA00022741"/>
    </source>
</evidence>
<dbReference type="RefSeq" id="WP_000668205.1">
    <property type="nucleotide sequence ID" value="NZ_CP026082.1"/>
</dbReference>
<feature type="domain" description="ABC transmembrane type-1" evidence="9">
    <location>
        <begin position="18"/>
        <end position="291"/>
    </location>
</feature>
<feature type="transmembrane region" description="Helical" evidence="7">
    <location>
        <begin position="52"/>
        <end position="69"/>
    </location>
</feature>
<dbReference type="Proteomes" id="UP000035346">
    <property type="component" value="Unassembled WGS sequence"/>
</dbReference>
<dbReference type="GO" id="GO:0005524">
    <property type="term" value="F:ATP binding"/>
    <property type="evidence" value="ECO:0007669"/>
    <property type="project" value="UniProtKB-KW"/>
</dbReference>
<dbReference type="Pfam" id="PF00664">
    <property type="entry name" value="ABC_membrane"/>
    <property type="match status" value="1"/>
</dbReference>
<evidence type="ECO:0000313" key="11">
    <source>
        <dbReference type="EMBL" id="SUN13614.1"/>
    </source>
</evidence>
<dbReference type="GO" id="GO:0016887">
    <property type="term" value="F:ATP hydrolysis activity"/>
    <property type="evidence" value="ECO:0007669"/>
    <property type="project" value="InterPro"/>
</dbReference>
<keyword evidence="5 7" id="KW-1133">Transmembrane helix</keyword>
<evidence type="ECO:0000256" key="7">
    <source>
        <dbReference type="SAM" id="Phobius"/>
    </source>
</evidence>
<evidence type="ECO:0000256" key="5">
    <source>
        <dbReference type="ARBA" id="ARBA00022989"/>
    </source>
</evidence>
<dbReference type="AlphaFoldDB" id="A0A8B4RA97"/>
<dbReference type="InterPro" id="IPR039421">
    <property type="entry name" value="Type_1_exporter"/>
</dbReference>
<feature type="transmembrane region" description="Helical" evidence="7">
    <location>
        <begin position="148"/>
        <end position="168"/>
    </location>
</feature>
<protein>
    <submittedName>
        <fullName evidence="10">ABC transporter ATP-binding protein</fullName>
    </submittedName>
    <submittedName>
        <fullName evidence="11">ABC transporter, ATP-binding protein</fullName>
        <ecNumber evidence="11">3.6.3.-</ecNumber>
    </submittedName>
</protein>
<evidence type="ECO:0000313" key="13">
    <source>
        <dbReference type="Proteomes" id="UP000035346"/>
    </source>
</evidence>
<evidence type="ECO:0000313" key="10">
    <source>
        <dbReference type="EMBL" id="KLL36587.1"/>
    </source>
</evidence>
<dbReference type="PANTHER" id="PTHR43394">
    <property type="entry name" value="ATP-DEPENDENT PERMEASE MDL1, MITOCHONDRIAL"/>
    <property type="match status" value="1"/>
</dbReference>
<dbReference type="CDD" id="cd07346">
    <property type="entry name" value="ABC_6TM_exporters"/>
    <property type="match status" value="1"/>
</dbReference>
<dbReference type="GO" id="GO:0005886">
    <property type="term" value="C:plasma membrane"/>
    <property type="evidence" value="ECO:0007669"/>
    <property type="project" value="UniProtKB-SubCell"/>
</dbReference>
<dbReference type="Pfam" id="PF00005">
    <property type="entry name" value="ABC_tran"/>
    <property type="match status" value="1"/>
</dbReference>
<reference evidence="14 15" key="2">
    <citation type="submission" date="2018-06" db="EMBL/GenBank/DDBJ databases">
        <authorList>
            <consortium name="Pathogen Informatics"/>
            <person name="Doyle S."/>
        </authorList>
    </citation>
    <scope>NUCLEOTIDE SEQUENCE [LARGE SCALE GENOMIC DNA]</scope>
    <source>
        <strain evidence="11 14">NCTC8185</strain>
        <strain evidence="12 15">NCTC9828</strain>
    </source>
</reference>
<dbReference type="InterPro" id="IPR003593">
    <property type="entry name" value="AAA+_ATPase"/>
</dbReference>
<dbReference type="EMBL" id="UHEQ01000004">
    <property type="protein sequence ID" value="SUN13614.1"/>
    <property type="molecule type" value="Genomic_DNA"/>
</dbReference>
<name>A0A8B4RA97_STRAG</name>
<keyword evidence="6 7" id="KW-0472">Membrane</keyword>
<dbReference type="EMBL" id="UHEW01000005">
    <property type="protein sequence ID" value="SUN30299.1"/>
    <property type="molecule type" value="Genomic_DNA"/>
</dbReference>
<gene>
    <name evidence="11" type="primary">yheH_2</name>
    <name evidence="12" type="synonym">yheH_3</name>
    <name evidence="11" type="ORF">NCTC8185_00824</name>
    <name evidence="12" type="ORF">NCTC9828_02331</name>
    <name evidence="10" type="ORF">WA04_08550</name>
</gene>
<dbReference type="Proteomes" id="UP000255140">
    <property type="component" value="Unassembled WGS sequence"/>
</dbReference>
<dbReference type="SUPFAM" id="SSF90123">
    <property type="entry name" value="ABC transporter transmembrane region"/>
    <property type="match status" value="1"/>
</dbReference>
<accession>A0A8B4RA97</accession>
<evidence type="ECO:0000256" key="2">
    <source>
        <dbReference type="ARBA" id="ARBA00022692"/>
    </source>
</evidence>
<dbReference type="InterPro" id="IPR017871">
    <property type="entry name" value="ABC_transporter-like_CS"/>
</dbReference>
<dbReference type="PANTHER" id="PTHR43394:SF1">
    <property type="entry name" value="ATP-BINDING CASSETTE SUB-FAMILY B MEMBER 10, MITOCHONDRIAL"/>
    <property type="match status" value="1"/>
</dbReference>
<evidence type="ECO:0000256" key="4">
    <source>
        <dbReference type="ARBA" id="ARBA00022840"/>
    </source>
</evidence>
<evidence type="ECO:0000256" key="6">
    <source>
        <dbReference type="ARBA" id="ARBA00023136"/>
    </source>
</evidence>
<dbReference type="InterPro" id="IPR027417">
    <property type="entry name" value="P-loop_NTPase"/>
</dbReference>
<dbReference type="Gene3D" id="3.40.50.300">
    <property type="entry name" value="P-loop containing nucleotide triphosphate hydrolases"/>
    <property type="match status" value="1"/>
</dbReference>
<feature type="domain" description="ABC transporter" evidence="8">
    <location>
        <begin position="323"/>
        <end position="539"/>
    </location>
</feature>
<evidence type="ECO:0000313" key="15">
    <source>
        <dbReference type="Proteomes" id="UP000255140"/>
    </source>
</evidence>
<dbReference type="GO" id="GO:0015421">
    <property type="term" value="F:ABC-type oligopeptide transporter activity"/>
    <property type="evidence" value="ECO:0007669"/>
    <property type="project" value="TreeGrafter"/>
</dbReference>
<dbReference type="PROSITE" id="PS50929">
    <property type="entry name" value="ABC_TM1F"/>
    <property type="match status" value="1"/>
</dbReference>
<feature type="transmembrane region" description="Helical" evidence="7">
    <location>
        <begin position="233"/>
        <end position="257"/>
    </location>
</feature>
<dbReference type="EC" id="3.6.3.-" evidence="11"/>
<dbReference type="EMBL" id="LBKL01000083">
    <property type="protein sequence ID" value="KLL36587.1"/>
    <property type="molecule type" value="Genomic_DNA"/>
</dbReference>